<dbReference type="Pfam" id="PF12680">
    <property type="entry name" value="SnoaL_2"/>
    <property type="match status" value="1"/>
</dbReference>
<name>A0ABU6K5H9_9RHOO</name>
<protein>
    <submittedName>
        <fullName evidence="2">Nuclear transport factor 2 family protein</fullName>
    </submittedName>
</protein>
<dbReference type="SUPFAM" id="SSF54427">
    <property type="entry name" value="NTF2-like"/>
    <property type="match status" value="1"/>
</dbReference>
<organism evidence="2 3">
    <name type="scientific">Uliginosibacterium silvisoli</name>
    <dbReference type="NCBI Taxonomy" id="3114758"/>
    <lineage>
        <taxon>Bacteria</taxon>
        <taxon>Pseudomonadati</taxon>
        <taxon>Pseudomonadota</taxon>
        <taxon>Betaproteobacteria</taxon>
        <taxon>Rhodocyclales</taxon>
        <taxon>Zoogloeaceae</taxon>
        <taxon>Uliginosibacterium</taxon>
    </lineage>
</organism>
<dbReference type="Gene3D" id="3.10.450.50">
    <property type="match status" value="1"/>
</dbReference>
<dbReference type="Proteomes" id="UP001331561">
    <property type="component" value="Unassembled WGS sequence"/>
</dbReference>
<feature type="domain" description="SnoaL-like" evidence="1">
    <location>
        <begin position="13"/>
        <end position="101"/>
    </location>
</feature>
<sequence>MNQHASSVDVALAFTKAWTSRDMATAAGLVAPDVVFEGPSSGAKRYLEKLDRLAGSITDLEMIGAYGKGDRALIIYDLHTGEEGTLTFVKCLTVQDGKIVRDELTSESFKIRDLQSA</sequence>
<dbReference type="RefSeq" id="WP_327600130.1">
    <property type="nucleotide sequence ID" value="NZ_JAYXHS010000003.1"/>
</dbReference>
<evidence type="ECO:0000313" key="3">
    <source>
        <dbReference type="Proteomes" id="UP001331561"/>
    </source>
</evidence>
<reference evidence="2 3" key="1">
    <citation type="submission" date="2024-01" db="EMBL/GenBank/DDBJ databases">
        <title>Uliginosibacterium soil sp. nov.</title>
        <authorList>
            <person name="Lv Y."/>
        </authorList>
    </citation>
    <scope>NUCLEOTIDE SEQUENCE [LARGE SCALE GENOMIC DNA]</scope>
    <source>
        <strain evidence="2 3">H3</strain>
    </source>
</reference>
<proteinExistence type="predicted"/>
<dbReference type="EMBL" id="JAYXHS010000003">
    <property type="protein sequence ID" value="MEC5387153.1"/>
    <property type="molecule type" value="Genomic_DNA"/>
</dbReference>
<comment type="caution">
    <text evidence="2">The sequence shown here is derived from an EMBL/GenBank/DDBJ whole genome shotgun (WGS) entry which is preliminary data.</text>
</comment>
<gene>
    <name evidence="2" type="ORF">VVD49_15595</name>
</gene>
<dbReference type="InterPro" id="IPR037401">
    <property type="entry name" value="SnoaL-like"/>
</dbReference>
<dbReference type="InterPro" id="IPR032710">
    <property type="entry name" value="NTF2-like_dom_sf"/>
</dbReference>
<evidence type="ECO:0000259" key="1">
    <source>
        <dbReference type="Pfam" id="PF12680"/>
    </source>
</evidence>
<accession>A0ABU6K5H9</accession>
<keyword evidence="3" id="KW-1185">Reference proteome</keyword>
<evidence type="ECO:0000313" key="2">
    <source>
        <dbReference type="EMBL" id="MEC5387153.1"/>
    </source>
</evidence>